<dbReference type="PROSITE" id="PS50111">
    <property type="entry name" value="CHEMOTAXIS_TRANSDUC_2"/>
    <property type="match status" value="1"/>
</dbReference>
<dbReference type="GO" id="GO:0004888">
    <property type="term" value="F:transmembrane signaling receptor activity"/>
    <property type="evidence" value="ECO:0007669"/>
    <property type="project" value="InterPro"/>
</dbReference>
<dbReference type="InterPro" id="IPR051310">
    <property type="entry name" value="MCP_chemotaxis"/>
</dbReference>
<dbReference type="OrthoDB" id="9765776at2"/>
<sequence length="249" mass="27095">MNDSDFKIDLSTAMSDAAKAHGALAQIELVRIVDTIRSNGARVSLGAALRLMAKEPAEAEIAAGLCKRAGAAFENAVKMPLTDDAIDGIDQPALKWMRKVFRSDPSQEANLRSYAELVRKLIDPGDAGEDEQRKAIFELAFFTRDVFAHSFLSLYEALYGDLIEQRTQREHTAIETTGKAHEATIEIERVTRMVRLISLNASVEAARAGEAGRGFSIIASEIKTLSDEIAAASADVRDGMTDLVRLLDG</sequence>
<organism evidence="5 6">
    <name type="scientific">Litoreibacter roseus</name>
    <dbReference type="NCBI Taxonomy" id="2601869"/>
    <lineage>
        <taxon>Bacteria</taxon>
        <taxon>Pseudomonadati</taxon>
        <taxon>Pseudomonadota</taxon>
        <taxon>Alphaproteobacteria</taxon>
        <taxon>Rhodobacterales</taxon>
        <taxon>Roseobacteraceae</taxon>
        <taxon>Litoreibacter</taxon>
    </lineage>
</organism>
<dbReference type="Proteomes" id="UP000436822">
    <property type="component" value="Unassembled WGS sequence"/>
</dbReference>
<dbReference type="RefSeq" id="WP_159804045.1">
    <property type="nucleotide sequence ID" value="NZ_BLJE01000001.1"/>
</dbReference>
<accession>A0A6N6J9X9</accession>
<dbReference type="GO" id="GO:0006935">
    <property type="term" value="P:chemotaxis"/>
    <property type="evidence" value="ECO:0007669"/>
    <property type="project" value="UniProtKB-KW"/>
</dbReference>
<keyword evidence="3" id="KW-0807">Transducer</keyword>
<dbReference type="InterPro" id="IPR004089">
    <property type="entry name" value="MCPsignal_dom"/>
</dbReference>
<name>A0A6N6J9X9_9RHOB</name>
<evidence type="ECO:0000256" key="2">
    <source>
        <dbReference type="ARBA" id="ARBA00029447"/>
    </source>
</evidence>
<evidence type="ECO:0000313" key="6">
    <source>
        <dbReference type="Proteomes" id="UP000436822"/>
    </source>
</evidence>
<dbReference type="AlphaFoldDB" id="A0A6N6J9X9"/>
<dbReference type="GO" id="GO:0007165">
    <property type="term" value="P:signal transduction"/>
    <property type="evidence" value="ECO:0007669"/>
    <property type="project" value="UniProtKB-KW"/>
</dbReference>
<keyword evidence="6" id="KW-1185">Reference proteome</keyword>
<proteinExistence type="inferred from homology"/>
<dbReference type="GO" id="GO:0016020">
    <property type="term" value="C:membrane"/>
    <property type="evidence" value="ECO:0007669"/>
    <property type="project" value="InterPro"/>
</dbReference>
<gene>
    <name evidence="5" type="ORF">KIN_01350</name>
</gene>
<dbReference type="Pfam" id="PF00015">
    <property type="entry name" value="MCPsignal"/>
    <property type="match status" value="1"/>
</dbReference>
<dbReference type="PANTHER" id="PTHR43531">
    <property type="entry name" value="PROTEIN ICFG"/>
    <property type="match status" value="1"/>
</dbReference>
<reference evidence="5 6" key="1">
    <citation type="submission" date="2019-12" db="EMBL/GenBank/DDBJ databases">
        <title>Litoreibacter badius sp. nov., a novel bacteriochlorophyll a-containing bacterium in the genus Litoreibacter.</title>
        <authorList>
            <person name="Kanamuro M."/>
            <person name="Takabe Y."/>
            <person name="Mori K."/>
            <person name="Takaichi S."/>
            <person name="Hanada S."/>
        </authorList>
    </citation>
    <scope>NUCLEOTIDE SEQUENCE [LARGE SCALE GENOMIC DNA]</scope>
    <source>
        <strain evidence="5 6">K6</strain>
    </source>
</reference>
<evidence type="ECO:0000259" key="4">
    <source>
        <dbReference type="PROSITE" id="PS50111"/>
    </source>
</evidence>
<dbReference type="Gene3D" id="1.10.287.950">
    <property type="entry name" value="Methyl-accepting chemotaxis protein"/>
    <property type="match status" value="1"/>
</dbReference>
<comment type="similarity">
    <text evidence="2">Belongs to the methyl-accepting chemotaxis (MCP) protein family.</text>
</comment>
<dbReference type="EMBL" id="BLJE01000001">
    <property type="protein sequence ID" value="GFE63061.1"/>
    <property type="molecule type" value="Genomic_DNA"/>
</dbReference>
<dbReference type="PANTHER" id="PTHR43531:SF11">
    <property type="entry name" value="METHYL-ACCEPTING CHEMOTAXIS PROTEIN 3"/>
    <property type="match status" value="1"/>
</dbReference>
<feature type="domain" description="Methyl-accepting transducer" evidence="4">
    <location>
        <begin position="187"/>
        <end position="249"/>
    </location>
</feature>
<comment type="caution">
    <text evidence="5">The sequence shown here is derived from an EMBL/GenBank/DDBJ whole genome shotgun (WGS) entry which is preliminary data.</text>
</comment>
<dbReference type="InterPro" id="IPR004090">
    <property type="entry name" value="Chemotax_Me-accpt_rcpt"/>
</dbReference>
<dbReference type="PRINTS" id="PR00260">
    <property type="entry name" value="CHEMTRNSDUCR"/>
</dbReference>
<dbReference type="SUPFAM" id="SSF58104">
    <property type="entry name" value="Methyl-accepting chemotaxis protein (MCP) signaling domain"/>
    <property type="match status" value="1"/>
</dbReference>
<keyword evidence="1" id="KW-0145">Chemotaxis</keyword>
<evidence type="ECO:0000313" key="5">
    <source>
        <dbReference type="EMBL" id="GFE63061.1"/>
    </source>
</evidence>
<protein>
    <recommendedName>
        <fullName evidence="4">Methyl-accepting transducer domain-containing protein</fullName>
    </recommendedName>
</protein>
<evidence type="ECO:0000256" key="3">
    <source>
        <dbReference type="PROSITE-ProRule" id="PRU00284"/>
    </source>
</evidence>
<evidence type="ECO:0000256" key="1">
    <source>
        <dbReference type="ARBA" id="ARBA00022500"/>
    </source>
</evidence>